<sequence length="124" mass="14264">MHTEVLDRKTWMTGIGLAKAIVEYLEIFYDRRRRHSALGMLTPTAHEHHPTVQPVARDPTTRHNKTQATSPPHAVHNTAPPSLRHACSRRPTGRRRRPIHRQSDHRHQMVQQVTCENPPVARSS</sequence>
<dbReference type="AlphaFoldDB" id="A0A238ZIZ8"/>
<keyword evidence="3" id="KW-1185">Reference proteome</keyword>
<feature type="compositionally biased region" description="Basic residues" evidence="1">
    <location>
        <begin position="86"/>
        <end position="100"/>
    </location>
</feature>
<dbReference type="EMBL" id="FZNW01000021">
    <property type="protein sequence ID" value="SNR83109.1"/>
    <property type="molecule type" value="Genomic_DNA"/>
</dbReference>
<reference evidence="3" key="1">
    <citation type="submission" date="2017-06" db="EMBL/GenBank/DDBJ databases">
        <authorList>
            <person name="Varghese N."/>
            <person name="Submissions S."/>
        </authorList>
    </citation>
    <scope>NUCLEOTIDE SEQUENCE [LARGE SCALE GENOMIC DNA]</scope>
    <source>
        <strain evidence="3">DSM 45207</strain>
    </source>
</reference>
<evidence type="ECO:0000256" key="1">
    <source>
        <dbReference type="SAM" id="MobiDB-lite"/>
    </source>
</evidence>
<evidence type="ECO:0000313" key="2">
    <source>
        <dbReference type="EMBL" id="SNR83109.1"/>
    </source>
</evidence>
<evidence type="ECO:0008006" key="4">
    <source>
        <dbReference type="Google" id="ProtNLM"/>
    </source>
</evidence>
<name>A0A238ZIZ8_9PSEU</name>
<dbReference type="Proteomes" id="UP000198348">
    <property type="component" value="Unassembled WGS sequence"/>
</dbReference>
<accession>A0A238ZIZ8</accession>
<dbReference type="RefSeq" id="WP_089302979.1">
    <property type="nucleotide sequence ID" value="NZ_FZNW01000021.1"/>
</dbReference>
<protein>
    <recommendedName>
        <fullName evidence="4">Integrase core domain-containing protein</fullName>
    </recommendedName>
</protein>
<evidence type="ECO:0000313" key="3">
    <source>
        <dbReference type="Proteomes" id="UP000198348"/>
    </source>
</evidence>
<organism evidence="2 3">
    <name type="scientific">Haloechinothrix alba</name>
    <dbReference type="NCBI Taxonomy" id="664784"/>
    <lineage>
        <taxon>Bacteria</taxon>
        <taxon>Bacillati</taxon>
        <taxon>Actinomycetota</taxon>
        <taxon>Actinomycetes</taxon>
        <taxon>Pseudonocardiales</taxon>
        <taxon>Pseudonocardiaceae</taxon>
        <taxon>Haloechinothrix</taxon>
    </lineage>
</organism>
<feature type="region of interest" description="Disordered" evidence="1">
    <location>
        <begin position="41"/>
        <end position="124"/>
    </location>
</feature>
<gene>
    <name evidence="2" type="ORF">SAMN06265360_121102</name>
</gene>
<proteinExistence type="predicted"/>